<dbReference type="EMBL" id="CP144696">
    <property type="protein sequence ID" value="WVZ09249.1"/>
    <property type="molecule type" value="Genomic_DNA"/>
</dbReference>
<evidence type="ECO:0000313" key="1">
    <source>
        <dbReference type="EMBL" id="WVZ09249.1"/>
    </source>
</evidence>
<dbReference type="Proteomes" id="UP001374535">
    <property type="component" value="Chromosome 5"/>
</dbReference>
<accession>A0AAQ3RVC3</accession>
<proteinExistence type="predicted"/>
<organism evidence="1 2">
    <name type="scientific">Vigna mungo</name>
    <name type="common">Black gram</name>
    <name type="synonym">Phaseolus mungo</name>
    <dbReference type="NCBI Taxonomy" id="3915"/>
    <lineage>
        <taxon>Eukaryota</taxon>
        <taxon>Viridiplantae</taxon>
        <taxon>Streptophyta</taxon>
        <taxon>Embryophyta</taxon>
        <taxon>Tracheophyta</taxon>
        <taxon>Spermatophyta</taxon>
        <taxon>Magnoliopsida</taxon>
        <taxon>eudicotyledons</taxon>
        <taxon>Gunneridae</taxon>
        <taxon>Pentapetalae</taxon>
        <taxon>rosids</taxon>
        <taxon>fabids</taxon>
        <taxon>Fabales</taxon>
        <taxon>Fabaceae</taxon>
        <taxon>Papilionoideae</taxon>
        <taxon>50 kb inversion clade</taxon>
        <taxon>NPAAA clade</taxon>
        <taxon>indigoferoid/millettioid clade</taxon>
        <taxon>Phaseoleae</taxon>
        <taxon>Vigna</taxon>
    </lineage>
</organism>
<name>A0AAQ3RVC3_VIGMU</name>
<dbReference type="AlphaFoldDB" id="A0AAQ3RVC3"/>
<evidence type="ECO:0000313" key="2">
    <source>
        <dbReference type="Proteomes" id="UP001374535"/>
    </source>
</evidence>
<gene>
    <name evidence="1" type="ORF">V8G54_013779</name>
</gene>
<keyword evidence="2" id="KW-1185">Reference proteome</keyword>
<sequence>MVCALLKLHPSLALLPAEPNSRAQFPLCSVTMYWHVLKIRLGTQHLLRFRPSNQVSSNTFFCLSFYSFRYWISDAGVHNMGQGCLTFPRKIKICSRLIEYSIPTVFI</sequence>
<reference evidence="1 2" key="1">
    <citation type="journal article" date="2023" name="Life. Sci Alliance">
        <title>Evolutionary insights into 3D genome organization and epigenetic landscape of Vigna mungo.</title>
        <authorList>
            <person name="Junaid A."/>
            <person name="Singh B."/>
            <person name="Bhatia S."/>
        </authorList>
    </citation>
    <scope>NUCLEOTIDE SEQUENCE [LARGE SCALE GENOMIC DNA]</scope>
    <source>
        <strain evidence="1">Urdbean</strain>
    </source>
</reference>
<protein>
    <submittedName>
        <fullName evidence="1">Uncharacterized protein</fullName>
    </submittedName>
</protein>